<organism evidence="3">
    <name type="scientific">Pinctada fucata</name>
    <name type="common">Akoya pearl oyster</name>
    <name type="synonym">Pinctada imbricata fucata</name>
    <dbReference type="NCBI Taxonomy" id="50426"/>
    <lineage>
        <taxon>Eukaryota</taxon>
        <taxon>Metazoa</taxon>
        <taxon>Spiralia</taxon>
        <taxon>Lophotrochozoa</taxon>
        <taxon>Mollusca</taxon>
        <taxon>Bivalvia</taxon>
        <taxon>Autobranchia</taxon>
        <taxon>Pteriomorphia</taxon>
        <taxon>Pterioida</taxon>
        <taxon>Pterioidea</taxon>
        <taxon>Pteriidae</taxon>
        <taxon>Pinctada</taxon>
    </lineage>
</organism>
<sequence>MQFFVISPIMMIPLYYNGIIGMCVCMAFIIGTWIATGMISTYYDLPPTNLVMGGNTADYGREYYRKPWCRIGPYVVGIMMGYMLYKFKGRFRLSKIVNLLIWAVIAALALTVLYGLHDYFNGTVLSTEVASLFNTTHRTLWGLVVCWVIFACATGHGGFVNTLLSWSAFTPLARLSYCVYLVHPFVMNAYYHSRRQLVYLTDHEAIYLFLGHLVLSNMVAVIASLLFEAPMLGLEKVI</sequence>
<feature type="domain" description="Acyltransferase 3" evidence="2">
    <location>
        <begin position="1"/>
        <end position="197"/>
    </location>
</feature>
<dbReference type="PANTHER" id="PTHR11161">
    <property type="entry name" value="O-ACYLTRANSFERASE"/>
    <property type="match status" value="1"/>
</dbReference>
<feature type="transmembrane region" description="Helical" evidence="1">
    <location>
        <begin position="172"/>
        <end position="193"/>
    </location>
</feature>
<reference evidence="3" key="1">
    <citation type="submission" date="2016-03" db="EMBL/GenBank/DDBJ databases">
        <authorList>
            <person name="Ploux O."/>
        </authorList>
    </citation>
    <scope>NUCLEOTIDE SEQUENCE</scope>
    <source>
        <tissue evidence="3">Mantle</tissue>
    </source>
</reference>
<protein>
    <recommendedName>
        <fullName evidence="2">Acyltransferase 3 domain-containing protein</fullName>
    </recommendedName>
</protein>
<evidence type="ECO:0000259" key="2">
    <source>
        <dbReference type="Pfam" id="PF01757"/>
    </source>
</evidence>
<keyword evidence="1" id="KW-0472">Membrane</keyword>
<dbReference type="Pfam" id="PF01757">
    <property type="entry name" value="Acyl_transf_3"/>
    <property type="match status" value="1"/>
</dbReference>
<dbReference type="AlphaFoldDB" id="A0A194AMC3"/>
<keyword evidence="1" id="KW-1133">Transmembrane helix</keyword>
<name>A0A194AMC3_PINFU</name>
<dbReference type="PANTHER" id="PTHR11161:SF0">
    <property type="entry name" value="O-ACYLTRANSFERASE LIKE PROTEIN"/>
    <property type="match status" value="1"/>
</dbReference>
<accession>A0A194AMC3</accession>
<dbReference type="EMBL" id="GELH01000636">
    <property type="protein sequence ID" value="JAS03636.1"/>
    <property type="molecule type" value="Transcribed_RNA"/>
</dbReference>
<feature type="transmembrane region" description="Helical" evidence="1">
    <location>
        <begin position="71"/>
        <end position="87"/>
    </location>
</feature>
<feature type="transmembrane region" description="Helical" evidence="1">
    <location>
        <begin position="12"/>
        <end position="35"/>
    </location>
</feature>
<feature type="non-terminal residue" evidence="3">
    <location>
        <position position="238"/>
    </location>
</feature>
<dbReference type="EMBL" id="GELH01000635">
    <property type="protein sequence ID" value="JAS03637.1"/>
    <property type="molecule type" value="Transcribed_RNA"/>
</dbReference>
<dbReference type="InterPro" id="IPR002656">
    <property type="entry name" value="Acyl_transf_3_dom"/>
</dbReference>
<dbReference type="InterPro" id="IPR052728">
    <property type="entry name" value="O2_lipid_transport_reg"/>
</dbReference>
<evidence type="ECO:0000256" key="1">
    <source>
        <dbReference type="SAM" id="Phobius"/>
    </source>
</evidence>
<evidence type="ECO:0000313" key="3">
    <source>
        <dbReference type="EMBL" id="JAS03637.1"/>
    </source>
</evidence>
<feature type="transmembrane region" description="Helical" evidence="1">
    <location>
        <begin position="140"/>
        <end position="160"/>
    </location>
</feature>
<proteinExistence type="predicted"/>
<feature type="transmembrane region" description="Helical" evidence="1">
    <location>
        <begin position="99"/>
        <end position="120"/>
    </location>
</feature>
<keyword evidence="1" id="KW-0812">Transmembrane</keyword>
<dbReference type="GO" id="GO:0016747">
    <property type="term" value="F:acyltransferase activity, transferring groups other than amino-acyl groups"/>
    <property type="evidence" value="ECO:0007669"/>
    <property type="project" value="InterPro"/>
</dbReference>
<feature type="transmembrane region" description="Helical" evidence="1">
    <location>
        <begin position="205"/>
        <end position="227"/>
    </location>
</feature>